<feature type="compositionally biased region" description="Low complexity" evidence="1">
    <location>
        <begin position="461"/>
        <end position="495"/>
    </location>
</feature>
<evidence type="ECO:0000256" key="1">
    <source>
        <dbReference type="SAM" id="MobiDB-lite"/>
    </source>
</evidence>
<dbReference type="GeneID" id="30169925"/>
<accession>A0A1B9I9V2</accession>
<feature type="region of interest" description="Disordered" evidence="1">
    <location>
        <begin position="1"/>
        <end position="27"/>
    </location>
</feature>
<feature type="compositionally biased region" description="Low complexity" evidence="1">
    <location>
        <begin position="422"/>
        <end position="446"/>
    </location>
</feature>
<feature type="compositionally biased region" description="Acidic residues" evidence="1">
    <location>
        <begin position="282"/>
        <end position="296"/>
    </location>
</feature>
<reference evidence="2" key="1">
    <citation type="submission" date="2013-07" db="EMBL/GenBank/DDBJ databases">
        <title>The Genome Sequence of Cryptococcus pinus CBS10737.</title>
        <authorList>
            <consortium name="The Broad Institute Genome Sequencing Platform"/>
            <person name="Cuomo C."/>
            <person name="Litvintseva A."/>
            <person name="Chen Y."/>
            <person name="Heitman J."/>
            <person name="Sun S."/>
            <person name="Springer D."/>
            <person name="Dromer F."/>
            <person name="Young S.K."/>
            <person name="Zeng Q."/>
            <person name="Gargeya S."/>
            <person name="Fitzgerald M."/>
            <person name="Abouelleil A."/>
            <person name="Alvarado L."/>
            <person name="Berlin A.M."/>
            <person name="Chapman S.B."/>
            <person name="Dewar J."/>
            <person name="Goldberg J."/>
            <person name="Griggs A."/>
            <person name="Gujja S."/>
            <person name="Hansen M."/>
            <person name="Howarth C."/>
            <person name="Imamovic A."/>
            <person name="Larimer J."/>
            <person name="McCowan C."/>
            <person name="Murphy C."/>
            <person name="Pearson M."/>
            <person name="Priest M."/>
            <person name="Roberts A."/>
            <person name="Saif S."/>
            <person name="Shea T."/>
            <person name="Sykes S."/>
            <person name="Wortman J."/>
            <person name="Nusbaum C."/>
            <person name="Birren B."/>
        </authorList>
    </citation>
    <scope>NUCLEOTIDE SEQUENCE [LARGE SCALE GENOMIC DNA]</scope>
    <source>
        <strain evidence="2">CBS 10737</strain>
    </source>
</reference>
<name>A0A1B9I9V2_9TREE</name>
<feature type="region of interest" description="Disordered" evidence="1">
    <location>
        <begin position="252"/>
        <end position="515"/>
    </location>
</feature>
<evidence type="ECO:0000313" key="3">
    <source>
        <dbReference type="EMBL" id="WWC69499.1"/>
    </source>
</evidence>
<dbReference type="AlphaFoldDB" id="A0A1B9I9V2"/>
<dbReference type="STRING" id="1296096.A0A1B9I9V2"/>
<proteinExistence type="predicted"/>
<feature type="compositionally biased region" description="Polar residues" evidence="1">
    <location>
        <begin position="265"/>
        <end position="278"/>
    </location>
</feature>
<dbReference type="Proteomes" id="UP000094020">
    <property type="component" value="Chromosome 4"/>
</dbReference>
<gene>
    <name evidence="2" type="ORF">I206_01556</name>
    <name evidence="3" type="ORF">I206_103441</name>
</gene>
<feature type="compositionally biased region" description="Gly residues" evidence="1">
    <location>
        <begin position="607"/>
        <end position="621"/>
    </location>
</feature>
<dbReference type="RefSeq" id="XP_019013489.1">
    <property type="nucleotide sequence ID" value="XM_019153328.1"/>
</dbReference>
<dbReference type="EMBL" id="KI894008">
    <property type="protein sequence ID" value="OCF52270.1"/>
    <property type="molecule type" value="Genomic_DNA"/>
</dbReference>
<reference evidence="3" key="4">
    <citation type="submission" date="2024-02" db="EMBL/GenBank/DDBJ databases">
        <title>Comparative genomics of Cryptococcus and Kwoniella reveals pathogenesis evolution and contrasting modes of karyotype evolution via chromosome fusion or intercentromeric recombination.</title>
        <authorList>
            <person name="Coelho M.A."/>
            <person name="David-Palma M."/>
            <person name="Shea T."/>
            <person name="Bowers K."/>
            <person name="McGinley-Smith S."/>
            <person name="Mohammad A.W."/>
            <person name="Gnirke A."/>
            <person name="Yurkov A.M."/>
            <person name="Nowrousian M."/>
            <person name="Sun S."/>
            <person name="Cuomo C.A."/>
            <person name="Heitman J."/>
        </authorList>
    </citation>
    <scope>NUCLEOTIDE SEQUENCE</scope>
    <source>
        <strain evidence="3">CBS 10737</strain>
    </source>
</reference>
<reference evidence="3" key="2">
    <citation type="submission" date="2013-07" db="EMBL/GenBank/DDBJ databases">
        <authorList>
            <consortium name="The Broad Institute Genome Sequencing Platform"/>
            <person name="Cuomo C."/>
            <person name="Litvintseva A."/>
            <person name="Chen Y."/>
            <person name="Heitman J."/>
            <person name="Sun S."/>
            <person name="Springer D."/>
            <person name="Dromer F."/>
            <person name="Young S.K."/>
            <person name="Zeng Q."/>
            <person name="Gargeya S."/>
            <person name="Fitzgerald M."/>
            <person name="Abouelleil A."/>
            <person name="Alvarado L."/>
            <person name="Berlin A.M."/>
            <person name="Chapman S.B."/>
            <person name="Dewar J."/>
            <person name="Goldberg J."/>
            <person name="Griggs A."/>
            <person name="Gujja S."/>
            <person name="Hansen M."/>
            <person name="Howarth C."/>
            <person name="Imamovic A."/>
            <person name="Larimer J."/>
            <person name="McCowan C."/>
            <person name="Murphy C."/>
            <person name="Pearson M."/>
            <person name="Priest M."/>
            <person name="Roberts A."/>
            <person name="Saif S."/>
            <person name="Shea T."/>
            <person name="Sykes S."/>
            <person name="Wortman J."/>
            <person name="Nusbaum C."/>
            <person name="Birren B."/>
        </authorList>
    </citation>
    <scope>NUCLEOTIDE SEQUENCE</scope>
    <source>
        <strain evidence="3">CBS 10737</strain>
    </source>
</reference>
<keyword evidence="4" id="KW-1185">Reference proteome</keyword>
<evidence type="ECO:0000313" key="2">
    <source>
        <dbReference type="EMBL" id="OCF52270.1"/>
    </source>
</evidence>
<feature type="compositionally biased region" description="Polar residues" evidence="1">
    <location>
        <begin position="622"/>
        <end position="632"/>
    </location>
</feature>
<feature type="region of interest" description="Disordered" evidence="1">
    <location>
        <begin position="606"/>
        <end position="632"/>
    </location>
</feature>
<reference evidence="2" key="3">
    <citation type="submission" date="2016-07" db="EMBL/GenBank/DDBJ databases">
        <title>Evolution of pathogenesis and genome organization in the Tremellales.</title>
        <authorList>
            <person name="Cuomo C."/>
            <person name="Litvintseva A."/>
            <person name="Heitman J."/>
            <person name="Chen Y."/>
            <person name="Sun S."/>
            <person name="Springer D."/>
            <person name="Dromer F."/>
            <person name="Young S."/>
            <person name="Zeng Q."/>
            <person name="Chapman S."/>
            <person name="Gujja S."/>
            <person name="Saif S."/>
            <person name="Birren B."/>
        </authorList>
    </citation>
    <scope>NUCLEOTIDE SEQUENCE</scope>
    <source>
        <strain evidence="2">CBS 10737</strain>
    </source>
</reference>
<dbReference type="OrthoDB" id="5550090at2759"/>
<sequence>MTRRNPPSTITLLLPSPSSSSTSLIASSSTLPKSTNKIILPPVPDLEVLILAKKIALEKGQKFDLEAYLNDDQLEEYRTKYLKLPPKPPIIIPPTPPLINQQLQSEEVTPGPSTPTIEIEINTPINGNPSTPNNVETINNNNTPIKKIIKIPDLSHLHWKQRAKRIAELTKEAEMIANGELPESSSSLFNQIDEVNTINQSGGKKGELTDKDKEVIRGSASYWNSLLISARKSRGPQWDYSLQQFQYDRSSSEYYNHGKDPRPADQQSSIKPTPQSTKAELDGEGDEQEMDAENEIDGGSPKKKRKLSLVEKDKPNGLSMNKVDDKGEHENENENGKRIKSNSISQTPGTIPHSLPKQSPHQNHQPTPSANRNDLPSTTPQSNSINLPPQSRISSQVQPSGQTPTPHIQPSQLFGGIGMGRPSLPQNSSSSSSSSIPQSNQNQSNSALLGHGQGGQNVNPNFLASLQQFQQQQQANLQQQQQTQSSSSNQNSQTSIPSTLGGFGGLNPSQLSGLTGLNQQQLNGLNSNQLMGLSNMIQSMNPQFLQQQQQQQQMLINGGGGGNINGLGQQFNNVQQGMSQHGINQNLGMNNVNMTMFQNLNNSGTGSVNGSGNGPMLGGTTPGNNWSEFTNS</sequence>
<protein>
    <submittedName>
        <fullName evidence="2">Uncharacterized protein</fullName>
    </submittedName>
</protein>
<dbReference type="EMBL" id="CP144522">
    <property type="protein sequence ID" value="WWC69499.1"/>
    <property type="molecule type" value="Genomic_DNA"/>
</dbReference>
<feature type="compositionally biased region" description="Polar residues" evidence="1">
    <location>
        <begin position="356"/>
        <end position="412"/>
    </location>
</feature>
<dbReference type="KEGG" id="kpin:30169925"/>
<feature type="compositionally biased region" description="Basic and acidic residues" evidence="1">
    <location>
        <begin position="322"/>
        <end position="337"/>
    </location>
</feature>
<organism evidence="2">
    <name type="scientific">Kwoniella pini CBS 10737</name>
    <dbReference type="NCBI Taxonomy" id="1296096"/>
    <lineage>
        <taxon>Eukaryota</taxon>
        <taxon>Fungi</taxon>
        <taxon>Dikarya</taxon>
        <taxon>Basidiomycota</taxon>
        <taxon>Agaricomycotina</taxon>
        <taxon>Tremellomycetes</taxon>
        <taxon>Tremellales</taxon>
        <taxon>Cryptococcaceae</taxon>
        <taxon>Kwoniella</taxon>
    </lineage>
</organism>
<evidence type="ECO:0000313" key="4">
    <source>
        <dbReference type="Proteomes" id="UP000094020"/>
    </source>
</evidence>